<feature type="domain" description="DUF985" evidence="1">
    <location>
        <begin position="16"/>
        <end position="144"/>
    </location>
</feature>
<dbReference type="CDD" id="cd06121">
    <property type="entry name" value="cupin_YML079wp"/>
    <property type="match status" value="1"/>
</dbReference>
<comment type="caution">
    <text evidence="2">The sequence shown here is derived from an EMBL/GenBank/DDBJ whole genome shotgun (WGS) entry which is preliminary data.</text>
</comment>
<dbReference type="EMBL" id="JBAKIA010000018">
    <property type="protein sequence ID" value="MEJ8476316.1"/>
    <property type="molecule type" value="Genomic_DNA"/>
</dbReference>
<dbReference type="InterPro" id="IPR039935">
    <property type="entry name" value="YML079W-like"/>
</dbReference>
<dbReference type="InterPro" id="IPR014710">
    <property type="entry name" value="RmlC-like_jellyroll"/>
</dbReference>
<dbReference type="InterPro" id="IPR011051">
    <property type="entry name" value="RmlC_Cupin_sf"/>
</dbReference>
<dbReference type="SUPFAM" id="SSF51182">
    <property type="entry name" value="RmlC-like cupins"/>
    <property type="match status" value="1"/>
</dbReference>
<evidence type="ECO:0000259" key="1">
    <source>
        <dbReference type="Pfam" id="PF06172"/>
    </source>
</evidence>
<accession>A0ABU8TQ65</accession>
<name>A0ABU8TQ65_9HYPH</name>
<dbReference type="Gene3D" id="2.60.120.10">
    <property type="entry name" value="Jelly Rolls"/>
    <property type="match status" value="1"/>
</dbReference>
<dbReference type="PANTHER" id="PTHR33387:SF3">
    <property type="entry name" value="DUF985 DOMAIN-CONTAINING PROTEIN"/>
    <property type="match status" value="1"/>
</dbReference>
<dbReference type="InterPro" id="IPR009327">
    <property type="entry name" value="Cupin_DUF985"/>
</dbReference>
<dbReference type="PANTHER" id="PTHR33387">
    <property type="entry name" value="RMLC-LIKE JELLY ROLL FOLD PROTEIN"/>
    <property type="match status" value="1"/>
</dbReference>
<proteinExistence type="predicted"/>
<dbReference type="RefSeq" id="WP_340276779.1">
    <property type="nucleotide sequence ID" value="NZ_JBAKIA010000018.1"/>
</dbReference>
<gene>
    <name evidence="2" type="ORF">V6575_19680</name>
</gene>
<evidence type="ECO:0000313" key="3">
    <source>
        <dbReference type="Proteomes" id="UP001385499"/>
    </source>
</evidence>
<dbReference type="Proteomes" id="UP001385499">
    <property type="component" value="Unassembled WGS sequence"/>
</dbReference>
<reference evidence="2 3" key="1">
    <citation type="submission" date="2024-02" db="EMBL/GenBank/DDBJ databases">
        <title>Roseibium algae sp. nov., isolated from marine alga (Grateloupia sp.), showing potential in myo-inositol conversion.</title>
        <authorList>
            <person name="Wang Y."/>
        </authorList>
    </citation>
    <scope>NUCLEOTIDE SEQUENCE [LARGE SCALE GENOMIC DNA]</scope>
    <source>
        <strain evidence="2 3">H3510</strain>
    </source>
</reference>
<dbReference type="Pfam" id="PF06172">
    <property type="entry name" value="Cupin_5"/>
    <property type="match status" value="1"/>
</dbReference>
<keyword evidence="3" id="KW-1185">Reference proteome</keyword>
<evidence type="ECO:0000313" key="2">
    <source>
        <dbReference type="EMBL" id="MEJ8476316.1"/>
    </source>
</evidence>
<organism evidence="2 3">
    <name type="scientific">Roseibium algae</name>
    <dbReference type="NCBI Taxonomy" id="3123038"/>
    <lineage>
        <taxon>Bacteria</taxon>
        <taxon>Pseudomonadati</taxon>
        <taxon>Pseudomonadota</taxon>
        <taxon>Alphaproteobacteria</taxon>
        <taxon>Hyphomicrobiales</taxon>
        <taxon>Stappiaceae</taxon>
        <taxon>Roseibium</taxon>
    </lineage>
</organism>
<sequence length="152" mass="16838">MPKTPPILQTSLSADEVVKLLNMQPHPEGGFYVETFRDDVVDETDRAASTAIYFLLPEGITSRWHKVDAVETWHWYAGSPLELSISPDGRALDIITLGSDLINGQRPQGIVPRDGWQQARSLGAWTLVGCTVAPGFQFEGFEMAPEGWEPNK</sequence>
<protein>
    <submittedName>
        <fullName evidence="2">Cupin domain-containing protein</fullName>
    </submittedName>
</protein>